<feature type="compositionally biased region" description="Polar residues" evidence="1">
    <location>
        <begin position="162"/>
        <end position="176"/>
    </location>
</feature>
<feature type="non-terminal residue" evidence="2">
    <location>
        <position position="813"/>
    </location>
</feature>
<evidence type="ECO:0000313" key="2">
    <source>
        <dbReference type="EMBL" id="KIP01154.1"/>
    </source>
</evidence>
<evidence type="ECO:0000256" key="1">
    <source>
        <dbReference type="SAM" id="MobiDB-lite"/>
    </source>
</evidence>
<accession>A0A0C3N9I2</accession>
<feature type="region of interest" description="Disordered" evidence="1">
    <location>
        <begin position="265"/>
        <end position="309"/>
    </location>
</feature>
<reference evidence="2 3" key="1">
    <citation type="journal article" date="2014" name="PLoS Genet.">
        <title>Analysis of the Phlebiopsis gigantea genome, transcriptome and secretome provides insight into its pioneer colonization strategies of wood.</title>
        <authorList>
            <person name="Hori C."/>
            <person name="Ishida T."/>
            <person name="Igarashi K."/>
            <person name="Samejima M."/>
            <person name="Suzuki H."/>
            <person name="Master E."/>
            <person name="Ferreira P."/>
            <person name="Ruiz-Duenas F.J."/>
            <person name="Held B."/>
            <person name="Canessa P."/>
            <person name="Larrondo L.F."/>
            <person name="Schmoll M."/>
            <person name="Druzhinina I.S."/>
            <person name="Kubicek C.P."/>
            <person name="Gaskell J.A."/>
            <person name="Kersten P."/>
            <person name="St John F."/>
            <person name="Glasner J."/>
            <person name="Sabat G."/>
            <person name="Splinter BonDurant S."/>
            <person name="Syed K."/>
            <person name="Yadav J."/>
            <person name="Mgbeahuruike A.C."/>
            <person name="Kovalchuk A."/>
            <person name="Asiegbu F.O."/>
            <person name="Lackner G."/>
            <person name="Hoffmeister D."/>
            <person name="Rencoret J."/>
            <person name="Gutierrez A."/>
            <person name="Sun H."/>
            <person name="Lindquist E."/>
            <person name="Barry K."/>
            <person name="Riley R."/>
            <person name="Grigoriev I.V."/>
            <person name="Henrissat B."/>
            <person name="Kues U."/>
            <person name="Berka R.M."/>
            <person name="Martinez A.T."/>
            <person name="Covert S.F."/>
            <person name="Blanchette R.A."/>
            <person name="Cullen D."/>
        </authorList>
    </citation>
    <scope>NUCLEOTIDE SEQUENCE [LARGE SCALE GENOMIC DNA]</scope>
    <source>
        <strain evidence="2 3">11061_1 CR5-6</strain>
    </source>
</reference>
<keyword evidence="3" id="KW-1185">Reference proteome</keyword>
<gene>
    <name evidence="2" type="ORF">PHLGIDRAFT_17403</name>
</gene>
<proteinExistence type="predicted"/>
<organism evidence="2 3">
    <name type="scientific">Phlebiopsis gigantea (strain 11061_1 CR5-6)</name>
    <name type="common">White-rot fungus</name>
    <name type="synonym">Peniophora gigantea</name>
    <dbReference type="NCBI Taxonomy" id="745531"/>
    <lineage>
        <taxon>Eukaryota</taxon>
        <taxon>Fungi</taxon>
        <taxon>Dikarya</taxon>
        <taxon>Basidiomycota</taxon>
        <taxon>Agaricomycotina</taxon>
        <taxon>Agaricomycetes</taxon>
        <taxon>Polyporales</taxon>
        <taxon>Phanerochaetaceae</taxon>
        <taxon>Phlebiopsis</taxon>
    </lineage>
</organism>
<dbReference type="OrthoDB" id="3224221at2759"/>
<dbReference type="STRING" id="745531.A0A0C3N9I2"/>
<feature type="compositionally biased region" description="Low complexity" evidence="1">
    <location>
        <begin position="334"/>
        <end position="361"/>
    </location>
</feature>
<protein>
    <submittedName>
        <fullName evidence="2">Uncharacterized protein</fullName>
    </submittedName>
</protein>
<feature type="compositionally biased region" description="Polar residues" evidence="1">
    <location>
        <begin position="401"/>
        <end position="412"/>
    </location>
</feature>
<name>A0A0C3N9I2_PHLG1</name>
<dbReference type="EMBL" id="KN840893">
    <property type="protein sequence ID" value="KIP01154.1"/>
    <property type="molecule type" value="Genomic_DNA"/>
</dbReference>
<dbReference type="Proteomes" id="UP000053257">
    <property type="component" value="Unassembled WGS sequence"/>
</dbReference>
<feature type="compositionally biased region" description="Basic and acidic residues" evidence="1">
    <location>
        <begin position="299"/>
        <end position="309"/>
    </location>
</feature>
<evidence type="ECO:0000313" key="3">
    <source>
        <dbReference type="Proteomes" id="UP000053257"/>
    </source>
</evidence>
<dbReference type="HOGENOM" id="CLU_347376_0_0_1"/>
<feature type="compositionally biased region" description="Basic and acidic residues" evidence="1">
    <location>
        <begin position="266"/>
        <end position="291"/>
    </location>
</feature>
<feature type="region of interest" description="Disordered" evidence="1">
    <location>
        <begin position="120"/>
        <end position="176"/>
    </location>
</feature>
<dbReference type="AlphaFoldDB" id="A0A0C3N9I2"/>
<sequence>MYDSWGSINMERFERRKLEGVKKVPAAGAEWFVSWARRKILKESLYFSIHIHCLARDVPTHWSPTHHCTSERVDRQERLRSTFCYKMMRVASGGGSNGTLLYTTSPSALNPVTTRRHAMDLDTHPNQSPTHTSAGERPLPPLPHSSANKRPRNESPEPMPGASSSLVSTRRPTSSNVRARALEANRQLLASNNALLFLHQTKANQFEHINIALTESQRQQNELRQQLAWVEKQGSDALSQLQRDSRGLRTQLHITQDSTKFLMEQQQDRRADRAEQRAAEAESRLQEETRAMEATMKQQAEEHKKQLAEKQAEYERMLIALQQKLDGMSDRNVPATTTSPTPTRRAQPAASPAVAAPTQRAPPTASKRAATPQAEGSAAERNASQAPVQGPSEQWRGIRQVRSTRASTTTVLHVTPAATSAGRAKSPTTTDSPAPDEQEQTSGTLPFIPPRRKRASGKQAELEARAKEKMTVSKSARNVILNIVRDLSKTVFNISKTEEFINHVPAPAAIVDSFHLREDGAVGPDPEDIHMDVAHEAKSPWNIEIHDVLVEKTKKVMADDWEGLPAVSDDYIRQIVEQRCQSLWSSWRKVQRQHGETDVAAATRWGEDQDRVKKASRQRKRRTTKWETRLSMATSIAETKEATKAADAPAWVWMRDMLESLGHEGMSSDESDLDDDDDDDTLAATFRVKTMPWRRNITRELDIIDAERRRDASVYHKQGSKPVHRRRDANLITSRPAAVNLPRAFYSDAWFGELSERELRQLRVNERSFEWANITAESSRTRDAWAQMASTLLNLRCVGDNSERQEPATTGGR</sequence>
<feature type="region of interest" description="Disordered" evidence="1">
    <location>
        <begin position="323"/>
        <end position="456"/>
    </location>
</feature>
<feature type="compositionally biased region" description="Polar residues" evidence="1">
    <location>
        <begin position="124"/>
        <end position="133"/>
    </location>
</feature>